<feature type="binding site" evidence="13">
    <location>
        <position position="94"/>
    </location>
    <ligand>
        <name>ATP</name>
        <dbReference type="ChEBI" id="CHEBI:30616"/>
    </ligand>
</feature>
<keyword evidence="10 13" id="KW-0665">Pyrimidine biosynthesis</keyword>
<name>A0A377KQ94_9ENTE</name>
<comment type="similarity">
    <text evidence="3 13">Belongs to the UMP kinase family.</text>
</comment>
<protein>
    <recommendedName>
        <fullName evidence="13">Uridylate kinase</fullName>
        <shortName evidence="13">UK</shortName>
        <ecNumber evidence="13">2.7.4.22</ecNumber>
    </recommendedName>
    <alternativeName>
        <fullName evidence="13">Uridine monophosphate kinase</fullName>
        <shortName evidence="13">UMP kinase</shortName>
        <shortName evidence="13">UMPK</shortName>
    </alternativeName>
</protein>
<dbReference type="Pfam" id="PF00696">
    <property type="entry name" value="AA_kinase"/>
    <property type="match status" value="1"/>
</dbReference>
<accession>A0A377KQ94</accession>
<feature type="binding site" evidence="13">
    <location>
        <begin position="170"/>
        <end position="177"/>
    </location>
    <ligand>
        <name>UMP</name>
        <dbReference type="ChEBI" id="CHEBI:57865"/>
    </ligand>
</feature>
<feature type="binding site" evidence="13">
    <location>
        <position position="207"/>
    </location>
    <ligand>
        <name>ATP</name>
        <dbReference type="ChEBI" id="CHEBI:30616"/>
    </ligand>
</feature>
<dbReference type="PANTHER" id="PTHR42833:SF4">
    <property type="entry name" value="URIDYLATE KINASE PUMPKIN, CHLOROPLASTIC"/>
    <property type="match status" value="1"/>
</dbReference>
<dbReference type="SUPFAM" id="SSF53633">
    <property type="entry name" value="Carbamate kinase-like"/>
    <property type="match status" value="1"/>
</dbReference>
<comment type="subunit">
    <text evidence="13">Homohexamer.</text>
</comment>
<dbReference type="InterPro" id="IPR001048">
    <property type="entry name" value="Asp/Glu/Uridylate_kinase"/>
</dbReference>
<gene>
    <name evidence="13 16" type="primary">pyrH</name>
    <name evidence="15" type="ORF">EA71_01705</name>
    <name evidence="16" type="ORF">NCTC8129_02790</name>
</gene>
<feature type="binding site" evidence="13">
    <location>
        <position position="109"/>
    </location>
    <ligand>
        <name>UMP</name>
        <dbReference type="ChEBI" id="CHEBI:57865"/>
    </ligand>
</feature>
<feature type="binding site" evidence="13">
    <location>
        <position position="204"/>
    </location>
    <ligand>
        <name>ATP</name>
        <dbReference type="ChEBI" id="CHEBI:30616"/>
    </ligand>
</feature>
<dbReference type="InterPro" id="IPR036393">
    <property type="entry name" value="AceGlu_kinase-like_sf"/>
</dbReference>
<comment type="pathway">
    <text evidence="2 13">Pyrimidine metabolism; CTP biosynthesis via de novo pathway; UDP from UMP (UMPK route): step 1/1.</text>
</comment>
<organism evidence="16 18">
    <name type="scientific">Enterococcus durans</name>
    <dbReference type="NCBI Taxonomy" id="53345"/>
    <lineage>
        <taxon>Bacteria</taxon>
        <taxon>Bacillati</taxon>
        <taxon>Bacillota</taxon>
        <taxon>Bacilli</taxon>
        <taxon>Lactobacillales</taxon>
        <taxon>Enterococcaceae</taxon>
        <taxon>Enterococcus</taxon>
    </lineage>
</organism>
<dbReference type="NCBIfam" id="TIGR02075">
    <property type="entry name" value="pyrH_bact"/>
    <property type="match status" value="1"/>
</dbReference>
<evidence type="ECO:0000256" key="3">
    <source>
        <dbReference type="ARBA" id="ARBA00007614"/>
    </source>
</evidence>
<feature type="binding site" evidence="13">
    <location>
        <position position="198"/>
    </location>
    <ligand>
        <name>ATP</name>
        <dbReference type="ChEBI" id="CHEBI:30616"/>
    </ligand>
</feature>
<feature type="binding site" evidence="13">
    <location>
        <position position="89"/>
    </location>
    <ligand>
        <name>UMP</name>
        <dbReference type="ChEBI" id="CHEBI:57865"/>
    </ligand>
</feature>
<dbReference type="GO" id="GO:0005737">
    <property type="term" value="C:cytoplasm"/>
    <property type="evidence" value="ECO:0007669"/>
    <property type="project" value="UniProtKB-SubCell"/>
</dbReference>
<dbReference type="EC" id="2.7.4.22" evidence="13"/>
<evidence type="ECO:0000256" key="12">
    <source>
        <dbReference type="ARBA" id="ARBA00054149"/>
    </source>
</evidence>
<feature type="domain" description="Aspartate/glutamate/uridylate kinase" evidence="14">
    <location>
        <begin position="42"/>
        <end position="252"/>
    </location>
</feature>
<dbReference type="UniPathway" id="UPA00159">
    <property type="reaction ID" value="UER00275"/>
</dbReference>
<keyword evidence="9 13" id="KW-0067">ATP-binding</keyword>
<evidence type="ECO:0000256" key="11">
    <source>
        <dbReference type="ARBA" id="ARBA00047767"/>
    </source>
</evidence>
<dbReference type="CDD" id="cd04254">
    <property type="entry name" value="AAK_UMPK-PyrH-Ec"/>
    <property type="match status" value="1"/>
</dbReference>
<keyword evidence="8 13" id="KW-0418">Kinase</keyword>
<evidence type="ECO:0000256" key="5">
    <source>
        <dbReference type="ARBA" id="ARBA00022533"/>
    </source>
</evidence>
<dbReference type="EMBL" id="UGIF01000002">
    <property type="protein sequence ID" value="STP30541.1"/>
    <property type="molecule type" value="Genomic_DNA"/>
</dbReference>
<keyword evidence="7 13" id="KW-0547">Nucleotide-binding</keyword>
<keyword evidence="6 13" id="KW-0808">Transferase</keyword>
<keyword evidence="4 13" id="KW-0963">Cytoplasm</keyword>
<dbReference type="EMBL" id="LEPB01000004">
    <property type="protein sequence ID" value="RCA10951.1"/>
    <property type="molecule type" value="Genomic_DNA"/>
</dbReference>
<dbReference type="HAMAP" id="MF_01220_B">
    <property type="entry name" value="PyrH_B"/>
    <property type="match status" value="1"/>
</dbReference>
<dbReference type="InterPro" id="IPR015963">
    <property type="entry name" value="Uridylate_kinase_bac"/>
</dbReference>
<evidence type="ECO:0000313" key="18">
    <source>
        <dbReference type="Proteomes" id="UP000254070"/>
    </source>
</evidence>
<comment type="activity regulation">
    <text evidence="13">Allosterically activated by GTP. Inhibited by UTP.</text>
</comment>
<evidence type="ECO:0000313" key="16">
    <source>
        <dbReference type="EMBL" id="STP30541.1"/>
    </source>
</evidence>
<reference evidence="15 17" key="1">
    <citation type="submission" date="2015-06" db="EMBL/GenBank/DDBJ databases">
        <title>The Genome Sequence of Enterococcus durans 4EA1.</title>
        <authorList>
            <consortium name="The Broad Institute Genomics Platform"/>
            <consortium name="The Broad Institute Genome Sequencing Center for Infectious Disease"/>
            <person name="Earl A.M."/>
            <person name="Van Tyne D."/>
            <person name="Lebreton F."/>
            <person name="Saavedra J.T."/>
            <person name="Gilmore M.S."/>
            <person name="Manson Mcguire A."/>
            <person name="Clock S."/>
            <person name="Crupain M."/>
            <person name="Rangan U."/>
            <person name="Young S."/>
            <person name="Abouelleil A."/>
            <person name="Cao P."/>
            <person name="Chapman S.B."/>
            <person name="Griggs A."/>
            <person name="Priest M."/>
            <person name="Shea T."/>
            <person name="Wortman J."/>
            <person name="Nusbaum C."/>
            <person name="Birren B."/>
        </authorList>
    </citation>
    <scope>NUCLEOTIDE SEQUENCE [LARGE SCALE GENOMIC DNA]</scope>
    <source>
        <strain evidence="15 17">4EA1</strain>
    </source>
</reference>
<feature type="region of interest" description="Involved in allosteric activation by GTP" evidence="13">
    <location>
        <begin position="55"/>
        <end position="60"/>
    </location>
</feature>
<dbReference type="Gene3D" id="3.40.1160.10">
    <property type="entry name" value="Acetylglutamate kinase-like"/>
    <property type="match status" value="1"/>
</dbReference>
<dbReference type="FunFam" id="3.40.1160.10:FF:000001">
    <property type="entry name" value="Uridylate kinase"/>
    <property type="match status" value="1"/>
</dbReference>
<dbReference type="GO" id="GO:0006225">
    <property type="term" value="P:UDP biosynthetic process"/>
    <property type="evidence" value="ECO:0007669"/>
    <property type="project" value="TreeGrafter"/>
</dbReference>
<dbReference type="InterPro" id="IPR011817">
    <property type="entry name" value="Uridylate_kinase"/>
</dbReference>
<evidence type="ECO:0000313" key="15">
    <source>
        <dbReference type="EMBL" id="RCA10951.1"/>
    </source>
</evidence>
<dbReference type="PANTHER" id="PTHR42833">
    <property type="entry name" value="URIDYLATE KINASE"/>
    <property type="match status" value="1"/>
</dbReference>
<comment type="caution">
    <text evidence="13">Lacks conserved residue(s) required for the propagation of feature annotation.</text>
</comment>
<evidence type="ECO:0000256" key="1">
    <source>
        <dbReference type="ARBA" id="ARBA00004496"/>
    </source>
</evidence>
<dbReference type="Proteomes" id="UP000252797">
    <property type="component" value="Unassembled WGS sequence"/>
</dbReference>
<comment type="subcellular location">
    <subcellularLocation>
        <location evidence="1 13">Cytoplasm</location>
    </subcellularLocation>
</comment>
<dbReference type="GO" id="GO:0033862">
    <property type="term" value="F:UMP kinase activity"/>
    <property type="evidence" value="ECO:0007669"/>
    <property type="project" value="UniProtKB-EC"/>
</dbReference>
<sequence length="275" mass="29803">MSQLFFLGIERKCSTLVAKLSGYGKIAIENIGGMNMVTPKYQRVVLKLSGEALAGDEGFGIKPPVIKEIIQEIKEVHELGVEMAIVVGGGNIWRGQIGAQMGMERAQADYMGMLATVMNALALQDTLENVGVPTRVQTSIEMRQIAEPYIRRKAERHLEKGRIVIFAGGTGNPYFSTDTTAALRAAEIGADVILMAKNNVDGVYSADPKVDANAVKFEELTHLEVISKGLQVMDSTASSLSMDNDIPLLVFNLNEHGNIRRAILGENIGTTVRGK</sequence>
<evidence type="ECO:0000256" key="13">
    <source>
        <dbReference type="HAMAP-Rule" id="MF_01220"/>
    </source>
</evidence>
<comment type="function">
    <text evidence="12 13">Catalyzes the reversible phosphorylation of UMP to UDP.</text>
</comment>
<dbReference type="AlphaFoldDB" id="A0A377KQ94"/>
<evidence type="ECO:0000256" key="9">
    <source>
        <dbReference type="ARBA" id="ARBA00022840"/>
    </source>
</evidence>
<evidence type="ECO:0000313" key="17">
    <source>
        <dbReference type="Proteomes" id="UP000252797"/>
    </source>
</evidence>
<evidence type="ECO:0000256" key="8">
    <source>
        <dbReference type="ARBA" id="ARBA00022777"/>
    </source>
</evidence>
<dbReference type="GO" id="GO:0044210">
    <property type="term" value="P:'de novo' CTP biosynthetic process"/>
    <property type="evidence" value="ECO:0007669"/>
    <property type="project" value="UniProtKB-UniRule"/>
</dbReference>
<feature type="binding site" evidence="13">
    <location>
        <position position="90"/>
    </location>
    <ligand>
        <name>ATP</name>
        <dbReference type="ChEBI" id="CHEBI:30616"/>
    </ligand>
</feature>
<comment type="catalytic activity">
    <reaction evidence="11 13">
        <text>UMP + ATP = UDP + ADP</text>
        <dbReference type="Rhea" id="RHEA:24400"/>
        <dbReference type="ChEBI" id="CHEBI:30616"/>
        <dbReference type="ChEBI" id="CHEBI:57865"/>
        <dbReference type="ChEBI" id="CHEBI:58223"/>
        <dbReference type="ChEBI" id="CHEBI:456216"/>
        <dbReference type="EC" id="2.7.4.22"/>
    </reaction>
</comment>
<keyword evidence="5 13" id="KW-0021">Allosteric enzyme</keyword>
<evidence type="ECO:0000256" key="10">
    <source>
        <dbReference type="ARBA" id="ARBA00022975"/>
    </source>
</evidence>
<proteinExistence type="inferred from homology"/>
<dbReference type="Proteomes" id="UP000254070">
    <property type="component" value="Unassembled WGS sequence"/>
</dbReference>
<evidence type="ECO:0000256" key="7">
    <source>
        <dbReference type="ARBA" id="ARBA00022741"/>
    </source>
</evidence>
<evidence type="ECO:0000259" key="14">
    <source>
        <dbReference type="Pfam" id="PF00696"/>
    </source>
</evidence>
<dbReference type="GO" id="GO:0005524">
    <property type="term" value="F:ATP binding"/>
    <property type="evidence" value="ECO:0007669"/>
    <property type="project" value="UniProtKB-KW"/>
</dbReference>
<feature type="binding site" evidence="13">
    <location>
        <begin position="47"/>
        <end position="50"/>
    </location>
    <ligand>
        <name>ATP</name>
        <dbReference type="ChEBI" id="CHEBI:30616"/>
    </ligand>
</feature>
<evidence type="ECO:0000256" key="6">
    <source>
        <dbReference type="ARBA" id="ARBA00022679"/>
    </source>
</evidence>
<evidence type="ECO:0000256" key="2">
    <source>
        <dbReference type="ARBA" id="ARBA00004791"/>
    </source>
</evidence>
<evidence type="ECO:0000256" key="4">
    <source>
        <dbReference type="ARBA" id="ARBA00022490"/>
    </source>
</evidence>
<dbReference type="PIRSF" id="PIRSF005650">
    <property type="entry name" value="Uridylate_kin"/>
    <property type="match status" value="1"/>
</dbReference>
<dbReference type="STRING" id="53345.LIU_09800"/>
<reference evidence="16 18" key="2">
    <citation type="submission" date="2018-06" db="EMBL/GenBank/DDBJ databases">
        <authorList>
            <consortium name="Pathogen Informatics"/>
            <person name="Doyle S."/>
        </authorList>
    </citation>
    <scope>NUCLEOTIDE SEQUENCE [LARGE SCALE GENOMIC DNA]</scope>
    <source>
        <strain evidence="16 18">NCTC8129</strain>
    </source>
</reference>